<feature type="region of interest" description="Disordered" evidence="1">
    <location>
        <begin position="77"/>
        <end position="99"/>
    </location>
</feature>
<protein>
    <submittedName>
        <fullName evidence="2">Uncharacterized protein</fullName>
    </submittedName>
</protein>
<dbReference type="AlphaFoldDB" id="A0A9Q1BI20"/>
<organism evidence="2 3">
    <name type="scientific">Holothuria leucospilota</name>
    <name type="common">Black long sea cucumber</name>
    <name type="synonym">Mertensiothuria leucospilota</name>
    <dbReference type="NCBI Taxonomy" id="206669"/>
    <lineage>
        <taxon>Eukaryota</taxon>
        <taxon>Metazoa</taxon>
        <taxon>Echinodermata</taxon>
        <taxon>Eleutherozoa</taxon>
        <taxon>Echinozoa</taxon>
        <taxon>Holothuroidea</taxon>
        <taxon>Aspidochirotacea</taxon>
        <taxon>Aspidochirotida</taxon>
        <taxon>Holothuriidae</taxon>
        <taxon>Holothuria</taxon>
    </lineage>
</organism>
<keyword evidence="3" id="KW-1185">Reference proteome</keyword>
<evidence type="ECO:0000313" key="2">
    <source>
        <dbReference type="EMBL" id="KAJ8027048.1"/>
    </source>
</evidence>
<reference evidence="2" key="1">
    <citation type="submission" date="2021-10" db="EMBL/GenBank/DDBJ databases">
        <title>Tropical sea cucumber genome reveals ecological adaptation and Cuvierian tubules defense mechanism.</title>
        <authorList>
            <person name="Chen T."/>
        </authorList>
    </citation>
    <scope>NUCLEOTIDE SEQUENCE</scope>
    <source>
        <strain evidence="2">Nanhai2018</strain>
        <tissue evidence="2">Muscle</tissue>
    </source>
</reference>
<accession>A0A9Q1BI20</accession>
<evidence type="ECO:0000256" key="1">
    <source>
        <dbReference type="SAM" id="MobiDB-lite"/>
    </source>
</evidence>
<feature type="compositionally biased region" description="Basic and acidic residues" evidence="1">
    <location>
        <begin position="77"/>
        <end position="87"/>
    </location>
</feature>
<proteinExistence type="predicted"/>
<evidence type="ECO:0000313" key="3">
    <source>
        <dbReference type="Proteomes" id="UP001152320"/>
    </source>
</evidence>
<comment type="caution">
    <text evidence="2">The sequence shown here is derived from an EMBL/GenBank/DDBJ whole genome shotgun (WGS) entry which is preliminary data.</text>
</comment>
<dbReference type="OrthoDB" id="6019978at2759"/>
<gene>
    <name evidence="2" type="ORF">HOLleu_32078</name>
</gene>
<dbReference type="EMBL" id="JAIZAY010000016">
    <property type="protein sequence ID" value="KAJ8027048.1"/>
    <property type="molecule type" value="Genomic_DNA"/>
</dbReference>
<name>A0A9Q1BI20_HOLLE</name>
<sequence>MNRLETGILTVLWHHILHRIHGSSQVLQSSSQDLNTAVAIYQSRLEFIRKMRTRFEEFEAKGKELSECENYTEEVRRIRQRSRRCDEPGTAPELSELPQSPADKFRTRTFLVIVVSLDAALQKRLDAYKDIATKFGLLRDLKDLPDDQVIKNADSLQKAYPTDLEDSLPDELVHFSSFLNTEFAAKALSVTVPTAISAANSTTQTTTKEADGVAVITRDESDDEVRLNVKSLELRMYKVLVDNNMETLFPNTFTAFCSYHYL</sequence>
<dbReference type="Proteomes" id="UP001152320">
    <property type="component" value="Chromosome 16"/>
</dbReference>